<name>A0A6I4NSJ4_9FLAO</name>
<dbReference type="InterPro" id="IPR033985">
    <property type="entry name" value="SusD-like_N"/>
</dbReference>
<keyword evidence="11" id="KW-1185">Reference proteome</keyword>
<accession>A0A6I4NSJ4</accession>
<dbReference type="InterPro" id="IPR012944">
    <property type="entry name" value="SusD_RagB_dom"/>
</dbReference>
<comment type="subcellular location">
    <subcellularLocation>
        <location evidence="1">Cell outer membrane</location>
    </subcellularLocation>
</comment>
<evidence type="ECO:0000256" key="6">
    <source>
        <dbReference type="SAM" id="MobiDB-lite"/>
    </source>
</evidence>
<proteinExistence type="inferred from homology"/>
<dbReference type="InterPro" id="IPR011990">
    <property type="entry name" value="TPR-like_helical_dom_sf"/>
</dbReference>
<dbReference type="AlphaFoldDB" id="A0A6I4NSJ4"/>
<dbReference type="Pfam" id="PF14322">
    <property type="entry name" value="SusD-like_3"/>
    <property type="match status" value="1"/>
</dbReference>
<evidence type="ECO:0000256" key="1">
    <source>
        <dbReference type="ARBA" id="ARBA00004442"/>
    </source>
</evidence>
<evidence type="ECO:0000256" key="7">
    <source>
        <dbReference type="SAM" id="SignalP"/>
    </source>
</evidence>
<feature type="signal peptide" evidence="7">
    <location>
        <begin position="1"/>
        <end position="23"/>
    </location>
</feature>
<evidence type="ECO:0000256" key="2">
    <source>
        <dbReference type="ARBA" id="ARBA00006275"/>
    </source>
</evidence>
<comment type="similarity">
    <text evidence="2">Belongs to the SusD family.</text>
</comment>
<feature type="chain" id="PRO_5026060112" evidence="7">
    <location>
        <begin position="24"/>
        <end position="630"/>
    </location>
</feature>
<dbReference type="Pfam" id="PF07980">
    <property type="entry name" value="SusD_RagB"/>
    <property type="match status" value="1"/>
</dbReference>
<evidence type="ECO:0000256" key="5">
    <source>
        <dbReference type="ARBA" id="ARBA00023237"/>
    </source>
</evidence>
<keyword evidence="3 7" id="KW-0732">Signal</keyword>
<evidence type="ECO:0000259" key="9">
    <source>
        <dbReference type="Pfam" id="PF14322"/>
    </source>
</evidence>
<gene>
    <name evidence="10" type="ORF">GON26_06945</name>
</gene>
<dbReference type="EMBL" id="WSTB01000003">
    <property type="protein sequence ID" value="MWB94094.1"/>
    <property type="molecule type" value="Genomic_DNA"/>
</dbReference>
<dbReference type="SUPFAM" id="SSF48452">
    <property type="entry name" value="TPR-like"/>
    <property type="match status" value="1"/>
</dbReference>
<evidence type="ECO:0000256" key="4">
    <source>
        <dbReference type="ARBA" id="ARBA00023136"/>
    </source>
</evidence>
<dbReference type="PROSITE" id="PS51257">
    <property type="entry name" value="PROKAR_LIPOPROTEIN"/>
    <property type="match status" value="1"/>
</dbReference>
<organism evidence="10 11">
    <name type="scientific">Flavobacterium hydrocarbonoxydans</name>
    <dbReference type="NCBI Taxonomy" id="2683249"/>
    <lineage>
        <taxon>Bacteria</taxon>
        <taxon>Pseudomonadati</taxon>
        <taxon>Bacteroidota</taxon>
        <taxon>Flavobacteriia</taxon>
        <taxon>Flavobacteriales</taxon>
        <taxon>Flavobacteriaceae</taxon>
        <taxon>Flavobacterium</taxon>
    </lineage>
</organism>
<dbReference type="Proteomes" id="UP000471501">
    <property type="component" value="Unassembled WGS sequence"/>
</dbReference>
<evidence type="ECO:0000313" key="11">
    <source>
        <dbReference type="Proteomes" id="UP000471501"/>
    </source>
</evidence>
<keyword evidence="4" id="KW-0472">Membrane</keyword>
<dbReference type="RefSeq" id="WP_160374014.1">
    <property type="nucleotide sequence ID" value="NZ_WSTB01000003.1"/>
</dbReference>
<reference evidence="10 11" key="1">
    <citation type="submission" date="2019-12" db="EMBL/GenBank/DDBJ databases">
        <authorList>
            <person name="Kim Y.S."/>
        </authorList>
    </citation>
    <scope>NUCLEOTIDE SEQUENCE [LARGE SCALE GENOMIC DNA]</scope>
    <source>
        <strain evidence="10 11">GA093</strain>
    </source>
</reference>
<comment type="caution">
    <text evidence="10">The sequence shown here is derived from an EMBL/GenBank/DDBJ whole genome shotgun (WGS) entry which is preliminary data.</text>
</comment>
<feature type="domain" description="SusD-like N-terminal" evidence="9">
    <location>
        <begin position="23"/>
        <end position="230"/>
    </location>
</feature>
<feature type="region of interest" description="Disordered" evidence="6">
    <location>
        <begin position="443"/>
        <end position="464"/>
    </location>
</feature>
<keyword evidence="5" id="KW-0998">Cell outer membrane</keyword>
<sequence length="630" mass="71440">MKNIYFKLIFLFLGLLLSTSCSDYLDKESDTELTLNGVFESKTKTENWLAGCYSRIPDPTWGYTRSLGWEILGDDMTPSERWRQYDWQVIPFVLGDWSVGSQWSPGYWNNLPQRIRECNLLIKNIKPLPEQNLTEDDVRLMIAECRFLKAYYYTLLINTYGPVPFSPDEITPVDYNLSDLQVGQTPYDEIVSWINNELKEVEEILPASYADGRKYGRATSIMCKAVRARMLLFAASPLVNGNQDYAGHVSKEGTPLFNASYDANKWKIAADASKDLIVSAEAAGHKLYVELNTDGGIDPFLSCQNLHLIEASKGNKEVLFARPSVESGEYDRHTAPGGAGGAGGYGVTQSLVDAFFTANGLPITDSQSGYVETGFSGEDGYWTNGATKWNEVKSPGLVTLSGTYNMYCNREPRFYLAVNFDGAWYTDGDNAGKDKGRKLEFFNGRKDNNNTHDAPQNGYLARKRTDPTRNPVLGYFAPRHGILYRLGEAYLNYAEALNESNPGNADILIYINKIRERAGVRTYTTGASDALHIHVDNDQESIRKIIRMERRVELCTEGIRYDDLRRWKLAETVLNGPFYGMNFNGKNAAEFYNRTAYQTRVYKKEFYWFPIYLAEIEKNPNLVQAPFWDK</sequence>
<evidence type="ECO:0000313" key="10">
    <source>
        <dbReference type="EMBL" id="MWB94094.1"/>
    </source>
</evidence>
<evidence type="ECO:0000256" key="3">
    <source>
        <dbReference type="ARBA" id="ARBA00022729"/>
    </source>
</evidence>
<dbReference type="GO" id="GO:0009279">
    <property type="term" value="C:cell outer membrane"/>
    <property type="evidence" value="ECO:0007669"/>
    <property type="project" value="UniProtKB-SubCell"/>
</dbReference>
<dbReference type="Gene3D" id="1.25.40.390">
    <property type="match status" value="1"/>
</dbReference>
<evidence type="ECO:0000259" key="8">
    <source>
        <dbReference type="Pfam" id="PF07980"/>
    </source>
</evidence>
<protein>
    <submittedName>
        <fullName evidence="10">RagB/SusD family nutrient uptake outer membrane protein</fullName>
    </submittedName>
</protein>
<feature type="domain" description="RagB/SusD" evidence="8">
    <location>
        <begin position="330"/>
        <end position="628"/>
    </location>
</feature>